<evidence type="ECO:0000313" key="2">
    <source>
        <dbReference type="EMBL" id="VEL09418.1"/>
    </source>
</evidence>
<evidence type="ECO:0000256" key="1">
    <source>
        <dbReference type="SAM" id="MobiDB-lite"/>
    </source>
</evidence>
<comment type="caution">
    <text evidence="2">The sequence shown here is derived from an EMBL/GenBank/DDBJ whole genome shotgun (WGS) entry which is preliminary data.</text>
</comment>
<feature type="compositionally biased region" description="Polar residues" evidence="1">
    <location>
        <begin position="320"/>
        <end position="337"/>
    </location>
</feature>
<name>A0A448WE16_9PLAT</name>
<evidence type="ECO:0000313" key="3">
    <source>
        <dbReference type="Proteomes" id="UP000784294"/>
    </source>
</evidence>
<reference evidence="2" key="1">
    <citation type="submission" date="2018-11" db="EMBL/GenBank/DDBJ databases">
        <authorList>
            <consortium name="Pathogen Informatics"/>
        </authorList>
    </citation>
    <scope>NUCLEOTIDE SEQUENCE</scope>
</reference>
<organism evidence="2 3">
    <name type="scientific">Protopolystoma xenopodis</name>
    <dbReference type="NCBI Taxonomy" id="117903"/>
    <lineage>
        <taxon>Eukaryota</taxon>
        <taxon>Metazoa</taxon>
        <taxon>Spiralia</taxon>
        <taxon>Lophotrochozoa</taxon>
        <taxon>Platyhelminthes</taxon>
        <taxon>Monogenea</taxon>
        <taxon>Polyopisthocotylea</taxon>
        <taxon>Polystomatidea</taxon>
        <taxon>Polystomatidae</taxon>
        <taxon>Protopolystoma</taxon>
    </lineage>
</organism>
<dbReference type="AlphaFoldDB" id="A0A448WE16"/>
<keyword evidence="3" id="KW-1185">Reference proteome</keyword>
<proteinExistence type="predicted"/>
<feature type="region of interest" description="Disordered" evidence="1">
    <location>
        <begin position="83"/>
        <end position="106"/>
    </location>
</feature>
<dbReference type="EMBL" id="CAAALY010006290">
    <property type="protein sequence ID" value="VEL09418.1"/>
    <property type="molecule type" value="Genomic_DNA"/>
</dbReference>
<accession>A0A448WE16</accession>
<gene>
    <name evidence="2" type="ORF">PXEA_LOCUS2858</name>
</gene>
<dbReference type="Proteomes" id="UP000784294">
    <property type="component" value="Unassembled WGS sequence"/>
</dbReference>
<protein>
    <submittedName>
        <fullName evidence="2">Uncharacterized protein</fullName>
    </submittedName>
</protein>
<feature type="region of interest" description="Disordered" evidence="1">
    <location>
        <begin position="294"/>
        <end position="362"/>
    </location>
</feature>
<feature type="compositionally biased region" description="Polar residues" evidence="1">
    <location>
        <begin position="85"/>
        <end position="95"/>
    </location>
</feature>
<dbReference type="OrthoDB" id="6141102at2759"/>
<feature type="compositionally biased region" description="Low complexity" evidence="1">
    <location>
        <begin position="304"/>
        <end position="319"/>
    </location>
</feature>
<sequence length="440" mass="46068">MCSWAPVQHNFSVEDEVELANLPYMGDDQAVEDVSFYEELLNNYDGRLHGNFPFDFDEDLLIPLVSEVSRSWADLEATCVGFPHTPTSSSGTGQKPPSPGLTETPGLIQELSKPQMNLKTEAKRAPKLEIKETGLPNGSAISYSQNGISDVVSSSSAATLMTGGTARTSRSSASGVTPISGINGEALANGVAPALASAASDGPTPNKRPRSNRRCAIAGSHSSLSGQVIVTSKLETIIEPEVGSTVFTSTLYALVTKPECISTRDPPLPPSSPIKLEPVGRASRNLSSCLVSTSPVASSGGVGNSCCSPSSSSSPSPSSTKLNPSGSMESAMTSSPTAVPPVGSAVATSSPAVTEPQRRSTASDMSLIPEAVFMAIASTFGSIDDVTKLQLRYVDTRDRMNSSQVVITPFLRLIRYAGGNCFLSRIYVEPALNNLMTLGK</sequence>